<dbReference type="EMBL" id="JAATIQ010000022">
    <property type="protein sequence ID" value="KAF4398938.1"/>
    <property type="molecule type" value="Genomic_DNA"/>
</dbReference>
<dbReference type="Proteomes" id="UP000583929">
    <property type="component" value="Unassembled WGS sequence"/>
</dbReference>
<accession>A0A7J6HW47</accession>
<dbReference type="InterPro" id="IPR040141">
    <property type="entry name" value="ZPR1"/>
</dbReference>
<dbReference type="GO" id="GO:0005634">
    <property type="term" value="C:nucleus"/>
    <property type="evidence" value="ECO:0007669"/>
    <property type="project" value="TreeGrafter"/>
</dbReference>
<dbReference type="PANTHER" id="PTHR10876">
    <property type="entry name" value="ZINC FINGER PROTEIN ZPR1"/>
    <property type="match status" value="1"/>
</dbReference>
<evidence type="ECO:0000256" key="2">
    <source>
        <dbReference type="ARBA" id="ARBA00022723"/>
    </source>
</evidence>
<reference evidence="6 7" key="1">
    <citation type="journal article" date="2020" name="bioRxiv">
        <title>Sequence and annotation of 42 cannabis genomes reveals extensive copy number variation in cannabinoid synthesis and pathogen resistance genes.</title>
        <authorList>
            <person name="Mckernan K.J."/>
            <person name="Helbert Y."/>
            <person name="Kane L.T."/>
            <person name="Ebling H."/>
            <person name="Zhang L."/>
            <person name="Liu B."/>
            <person name="Eaton Z."/>
            <person name="Mclaughlin S."/>
            <person name="Kingan S."/>
            <person name="Baybayan P."/>
            <person name="Concepcion G."/>
            <person name="Jordan M."/>
            <person name="Riva A."/>
            <person name="Barbazuk W."/>
            <person name="Harkins T."/>
        </authorList>
    </citation>
    <scope>NUCLEOTIDE SEQUENCE [LARGE SCALE GENOMIC DNA]</scope>
    <source>
        <strain evidence="7">cv. Jamaican Lion 4</strain>
        <tissue evidence="6">Leaf</tissue>
    </source>
</reference>
<evidence type="ECO:0000313" key="6">
    <source>
        <dbReference type="EMBL" id="KAF4398938.1"/>
    </source>
</evidence>
<keyword evidence="7" id="KW-1185">Reference proteome</keyword>
<dbReference type="InterPro" id="IPR042452">
    <property type="entry name" value="ZPR1_Znf1/2"/>
</dbReference>
<dbReference type="SMART" id="SM00709">
    <property type="entry name" value="Zpr1"/>
    <property type="match status" value="1"/>
</dbReference>
<dbReference type="Gene3D" id="2.60.120.1040">
    <property type="entry name" value="ZPR1, A/B domain"/>
    <property type="match status" value="1"/>
</dbReference>
<dbReference type="GO" id="GO:0008270">
    <property type="term" value="F:zinc ion binding"/>
    <property type="evidence" value="ECO:0007669"/>
    <property type="project" value="UniProtKB-KW"/>
</dbReference>
<dbReference type="Pfam" id="PF03367">
    <property type="entry name" value="Zn_ribbon_ZPR1"/>
    <property type="match status" value="1"/>
</dbReference>
<organism evidence="6 7">
    <name type="scientific">Cannabis sativa</name>
    <name type="common">Hemp</name>
    <name type="synonym">Marijuana</name>
    <dbReference type="NCBI Taxonomy" id="3483"/>
    <lineage>
        <taxon>Eukaryota</taxon>
        <taxon>Viridiplantae</taxon>
        <taxon>Streptophyta</taxon>
        <taxon>Embryophyta</taxon>
        <taxon>Tracheophyta</taxon>
        <taxon>Spermatophyta</taxon>
        <taxon>Magnoliopsida</taxon>
        <taxon>eudicotyledons</taxon>
        <taxon>Gunneridae</taxon>
        <taxon>Pentapetalae</taxon>
        <taxon>rosids</taxon>
        <taxon>fabids</taxon>
        <taxon>Rosales</taxon>
        <taxon>Cannabaceae</taxon>
        <taxon>Cannabis</taxon>
    </lineage>
</organism>
<evidence type="ECO:0000256" key="3">
    <source>
        <dbReference type="ARBA" id="ARBA00022771"/>
    </source>
</evidence>
<keyword evidence="3" id="KW-0863">Zinc-finger</keyword>
<sequence>MAEPKNQIVDVGSVVEALSSDVGDAPLYQLDSLCMRCHENGTTKFLFTVIPHFRKILLSAFECTHCGERNNEVQFAGEIQPKGCNCRLEVPAGDPKMLDRQVVKSESATIKIPELEFEIPPEAQRGSLSTVPYSNMWKGYCYEQQRNWRLYKKNARYFISTFISCLLMYPHKLMAN</sequence>
<gene>
    <name evidence="6" type="ORF">G4B88_023532</name>
</gene>
<proteinExistence type="inferred from homology"/>
<dbReference type="InterPro" id="IPR004457">
    <property type="entry name" value="Znf_ZPR1"/>
</dbReference>
<comment type="similarity">
    <text evidence="1">Belongs to the ZPR1 family.</text>
</comment>
<dbReference type="InterPro" id="IPR056180">
    <property type="entry name" value="ZPR1_jr_dom"/>
</dbReference>
<dbReference type="AlphaFoldDB" id="A0A7J6HW47"/>
<comment type="caution">
    <text evidence="6">The sequence shown here is derived from an EMBL/GenBank/DDBJ whole genome shotgun (WGS) entry which is preliminary data.</text>
</comment>
<keyword evidence="4" id="KW-0862">Zinc</keyword>
<name>A0A7J6HW47_CANSA</name>
<dbReference type="FunFam" id="2.20.25.420:FF:000001">
    <property type="entry name" value="Zinc finger protein ZPR1"/>
    <property type="match status" value="1"/>
</dbReference>
<evidence type="ECO:0000259" key="5">
    <source>
        <dbReference type="SMART" id="SM00709"/>
    </source>
</evidence>
<dbReference type="Pfam" id="PF22794">
    <property type="entry name" value="jr-ZPR1"/>
    <property type="match status" value="1"/>
</dbReference>
<evidence type="ECO:0000313" key="7">
    <source>
        <dbReference type="Proteomes" id="UP000583929"/>
    </source>
</evidence>
<dbReference type="PANTHER" id="PTHR10876:SF0">
    <property type="entry name" value="ZINC FINGER PROTEIN ZPR1"/>
    <property type="match status" value="1"/>
</dbReference>
<evidence type="ECO:0000256" key="4">
    <source>
        <dbReference type="ARBA" id="ARBA00022833"/>
    </source>
</evidence>
<feature type="domain" description="Zinc finger ZPR1-type" evidence="5">
    <location>
        <begin position="32"/>
        <end position="169"/>
    </location>
</feature>
<dbReference type="Gene3D" id="2.20.25.420">
    <property type="entry name" value="ZPR1, zinc finger domain"/>
    <property type="match status" value="1"/>
</dbReference>
<dbReference type="InterPro" id="IPR042451">
    <property type="entry name" value="ZPR1_A/B_dom"/>
</dbReference>
<keyword evidence="2" id="KW-0479">Metal-binding</keyword>
<protein>
    <recommendedName>
        <fullName evidence="5">Zinc finger ZPR1-type domain-containing protein</fullName>
    </recommendedName>
</protein>
<evidence type="ECO:0000256" key="1">
    <source>
        <dbReference type="ARBA" id="ARBA00008354"/>
    </source>
</evidence>